<dbReference type="AlphaFoldDB" id="A0A836CPK2"/>
<dbReference type="OrthoDB" id="10267058at2759"/>
<keyword evidence="3" id="KW-1185">Reference proteome</keyword>
<gene>
    <name evidence="2" type="ORF">JKP88DRAFT_195463</name>
</gene>
<dbReference type="Gene3D" id="3.90.950.10">
    <property type="match status" value="1"/>
</dbReference>
<evidence type="ECO:0000313" key="2">
    <source>
        <dbReference type="EMBL" id="KAG5192924.1"/>
    </source>
</evidence>
<sequence length="207" mass="22306">MTSAGRPKIILGSKSATRKLIIEEMGWEAIIRTADIDEKAIGDRASDPAQLVLEIGTAKADALLPSLADAAARHGARLLLTGDQVVVHDGRVLEKPHDYAEVRRNIAAYALSPCRTVGSAVITELGAGGRRVSGVDTACIYFRPIPDSVVDELCKEEEILWCAGGLMIEHPLVEPYIERIEGTIDSVMGLSKPLVQRLLDELEGGKQ</sequence>
<dbReference type="HAMAP" id="MF_00528">
    <property type="entry name" value="Maf"/>
    <property type="match status" value="1"/>
</dbReference>
<dbReference type="SUPFAM" id="SSF52972">
    <property type="entry name" value="ITPase-like"/>
    <property type="match status" value="1"/>
</dbReference>
<protein>
    <submittedName>
        <fullName evidence="2">Inosine triphosphate pyrophosphatase-like protein</fullName>
    </submittedName>
</protein>
<comment type="caution">
    <text evidence="2">The sequence shown here is derived from an EMBL/GenBank/DDBJ whole genome shotgun (WGS) entry which is preliminary data.</text>
</comment>
<dbReference type="EMBL" id="JAFCMP010000001">
    <property type="protein sequence ID" value="KAG5192924.1"/>
    <property type="molecule type" value="Genomic_DNA"/>
</dbReference>
<dbReference type="PIRSF" id="PIRSF006305">
    <property type="entry name" value="Maf"/>
    <property type="match status" value="1"/>
</dbReference>
<dbReference type="Pfam" id="PF02545">
    <property type="entry name" value="Maf"/>
    <property type="match status" value="1"/>
</dbReference>
<proteinExistence type="inferred from homology"/>
<dbReference type="GO" id="GO:0047429">
    <property type="term" value="F:nucleoside triphosphate diphosphatase activity"/>
    <property type="evidence" value="ECO:0007669"/>
    <property type="project" value="InterPro"/>
</dbReference>
<keyword evidence="1" id="KW-0378">Hydrolase</keyword>
<dbReference type="PANTHER" id="PTHR43213">
    <property type="entry name" value="BIFUNCTIONAL DTTP/UTP PYROPHOSPHATASE/METHYLTRANSFERASE PROTEIN-RELATED"/>
    <property type="match status" value="1"/>
</dbReference>
<organism evidence="2 3">
    <name type="scientific">Tribonema minus</name>
    <dbReference type="NCBI Taxonomy" id="303371"/>
    <lineage>
        <taxon>Eukaryota</taxon>
        <taxon>Sar</taxon>
        <taxon>Stramenopiles</taxon>
        <taxon>Ochrophyta</taxon>
        <taxon>PX clade</taxon>
        <taxon>Xanthophyceae</taxon>
        <taxon>Tribonematales</taxon>
        <taxon>Tribonemataceae</taxon>
        <taxon>Tribonema</taxon>
    </lineage>
</organism>
<accession>A0A836CPK2</accession>
<reference evidence="2" key="1">
    <citation type="submission" date="2021-02" db="EMBL/GenBank/DDBJ databases">
        <title>First Annotated Genome of the Yellow-green Alga Tribonema minus.</title>
        <authorList>
            <person name="Mahan K.M."/>
        </authorList>
    </citation>
    <scope>NUCLEOTIDE SEQUENCE</scope>
    <source>
        <strain evidence="2">UTEX B ZZ1240</strain>
    </source>
</reference>
<dbReference type="PANTHER" id="PTHR43213:SF4">
    <property type="entry name" value="7-METHYL-GTP PYROPHOSPHATASE"/>
    <property type="match status" value="1"/>
</dbReference>
<name>A0A836CPK2_9STRA</name>
<evidence type="ECO:0000313" key="3">
    <source>
        <dbReference type="Proteomes" id="UP000664859"/>
    </source>
</evidence>
<dbReference type="Proteomes" id="UP000664859">
    <property type="component" value="Unassembled WGS sequence"/>
</dbReference>
<dbReference type="InterPro" id="IPR003697">
    <property type="entry name" value="Maf-like"/>
</dbReference>
<evidence type="ECO:0000256" key="1">
    <source>
        <dbReference type="ARBA" id="ARBA00022801"/>
    </source>
</evidence>
<dbReference type="InterPro" id="IPR029001">
    <property type="entry name" value="ITPase-like_fam"/>
</dbReference>